<evidence type="ECO:0000313" key="1">
    <source>
        <dbReference type="EMBL" id="CAG8638647.1"/>
    </source>
</evidence>
<dbReference type="Gene3D" id="2.40.50.140">
    <property type="entry name" value="Nucleic acid-binding proteins"/>
    <property type="match status" value="1"/>
</dbReference>
<name>A0A9N9DG21_9GLOM</name>
<comment type="caution">
    <text evidence="1">The sequence shown here is derived from an EMBL/GenBank/DDBJ whole genome shotgun (WGS) entry which is preliminary data.</text>
</comment>
<proteinExistence type="predicted"/>
<reference evidence="1" key="1">
    <citation type="submission" date="2021-06" db="EMBL/GenBank/DDBJ databases">
        <authorList>
            <person name="Kallberg Y."/>
            <person name="Tangrot J."/>
            <person name="Rosling A."/>
        </authorList>
    </citation>
    <scope>NUCLEOTIDE SEQUENCE</scope>
    <source>
        <strain evidence="1">CL551</strain>
    </source>
</reference>
<accession>A0A9N9DG21</accession>
<dbReference type="AlphaFoldDB" id="A0A9N9DG21"/>
<feature type="non-terminal residue" evidence="1">
    <location>
        <position position="1"/>
    </location>
</feature>
<keyword evidence="2" id="KW-1185">Reference proteome</keyword>
<evidence type="ECO:0000313" key="2">
    <source>
        <dbReference type="Proteomes" id="UP000789342"/>
    </source>
</evidence>
<dbReference type="OrthoDB" id="2319302at2759"/>
<organism evidence="1 2">
    <name type="scientific">Acaulospora morrowiae</name>
    <dbReference type="NCBI Taxonomy" id="94023"/>
    <lineage>
        <taxon>Eukaryota</taxon>
        <taxon>Fungi</taxon>
        <taxon>Fungi incertae sedis</taxon>
        <taxon>Mucoromycota</taxon>
        <taxon>Glomeromycotina</taxon>
        <taxon>Glomeromycetes</taxon>
        <taxon>Diversisporales</taxon>
        <taxon>Acaulosporaceae</taxon>
        <taxon>Acaulospora</taxon>
    </lineage>
</organism>
<sequence>MDNVHVRLFLRDIHKYSSKSEGFFMFGRTSLRFLKVRVHGVIVEKDLAQQRIVIDDSTGTININLKPVLLKRFDIARLTVGTLVAVIGELRDEDKRWVDCEGYDTYYEPHSELMFALETMKFYKNHYFKEYYQGEVVKLPTRSMTIPDFSQGQEWVPYYATNIVRPEVMLQRNDLCNQQILMQDDVENQKDYRGKYNKKEEILKAHDINDNNKLVSMEFDNEHKNVKVIRNRILKEKLINNDEKGTSMRDVNK</sequence>
<gene>
    <name evidence="1" type="ORF">AMORRO_LOCUS9416</name>
</gene>
<dbReference type="InterPro" id="IPR012340">
    <property type="entry name" value="NA-bd_OB-fold"/>
</dbReference>
<dbReference type="EMBL" id="CAJVPV010009151">
    <property type="protein sequence ID" value="CAG8638647.1"/>
    <property type="molecule type" value="Genomic_DNA"/>
</dbReference>
<protein>
    <submittedName>
        <fullName evidence="1">8723_t:CDS:1</fullName>
    </submittedName>
</protein>
<dbReference type="Proteomes" id="UP000789342">
    <property type="component" value="Unassembled WGS sequence"/>
</dbReference>